<feature type="region of interest" description="Disordered" evidence="4">
    <location>
        <begin position="141"/>
        <end position="171"/>
    </location>
</feature>
<dbReference type="GO" id="GO:0005096">
    <property type="term" value="F:GTPase activator activity"/>
    <property type="evidence" value="ECO:0007669"/>
    <property type="project" value="UniProtKB-KW"/>
</dbReference>
<dbReference type="InterPro" id="IPR011993">
    <property type="entry name" value="PH-like_dom_sf"/>
</dbReference>
<dbReference type="InterPro" id="IPR036020">
    <property type="entry name" value="WW_dom_sf"/>
</dbReference>
<dbReference type="Pfam" id="PF00169">
    <property type="entry name" value="PH"/>
    <property type="match status" value="1"/>
</dbReference>
<evidence type="ECO:0000256" key="3">
    <source>
        <dbReference type="PROSITE-ProRule" id="PRU00192"/>
    </source>
</evidence>
<dbReference type="SUPFAM" id="SSF48350">
    <property type="entry name" value="GTPase activation domain, GAP"/>
    <property type="match status" value="1"/>
</dbReference>
<dbReference type="RefSeq" id="XP_020903374.1">
    <property type="nucleotide sequence ID" value="XM_021047715.2"/>
</dbReference>
<evidence type="ECO:0000259" key="5">
    <source>
        <dbReference type="PROSITE" id="PS50002"/>
    </source>
</evidence>
<dbReference type="PROSITE" id="PS50003">
    <property type="entry name" value="PH_DOMAIN"/>
    <property type="match status" value="1"/>
</dbReference>
<dbReference type="SMART" id="SM00233">
    <property type="entry name" value="PH"/>
    <property type="match status" value="1"/>
</dbReference>
<dbReference type="SUPFAM" id="SSF50044">
    <property type="entry name" value="SH3-domain"/>
    <property type="match status" value="1"/>
</dbReference>
<dbReference type="InterPro" id="IPR001202">
    <property type="entry name" value="WW_dom"/>
</dbReference>
<dbReference type="CDD" id="cd13233">
    <property type="entry name" value="PH_ARHGAP9-like"/>
    <property type="match status" value="1"/>
</dbReference>
<dbReference type="PANTHER" id="PTHR23176">
    <property type="entry name" value="RHO/RAC/CDC GTPASE-ACTIVATING PROTEIN"/>
    <property type="match status" value="1"/>
</dbReference>
<dbReference type="Pfam" id="PF00397">
    <property type="entry name" value="WW"/>
    <property type="match status" value="1"/>
</dbReference>
<dbReference type="SMART" id="SM00326">
    <property type="entry name" value="SH3"/>
    <property type="match status" value="1"/>
</dbReference>
<keyword evidence="2" id="KW-0343">GTPase activation</keyword>
<feature type="compositionally biased region" description="Polar residues" evidence="4">
    <location>
        <begin position="141"/>
        <end position="151"/>
    </location>
</feature>
<dbReference type="GO" id="GO:0005737">
    <property type="term" value="C:cytoplasm"/>
    <property type="evidence" value="ECO:0007669"/>
    <property type="project" value="TreeGrafter"/>
</dbReference>
<feature type="region of interest" description="Disordered" evidence="4">
    <location>
        <begin position="81"/>
        <end position="104"/>
    </location>
</feature>
<dbReference type="SUPFAM" id="SSF50729">
    <property type="entry name" value="PH domain-like"/>
    <property type="match status" value="1"/>
</dbReference>
<dbReference type="GeneID" id="110241810"/>
<dbReference type="InterPro" id="IPR050729">
    <property type="entry name" value="Rho-GAP"/>
</dbReference>
<feature type="compositionally biased region" description="Polar residues" evidence="4">
    <location>
        <begin position="82"/>
        <end position="98"/>
    </location>
</feature>
<dbReference type="Pfam" id="PF00620">
    <property type="entry name" value="RhoGAP"/>
    <property type="match status" value="1"/>
</dbReference>
<proteinExistence type="predicted"/>
<keyword evidence="10" id="KW-1185">Reference proteome</keyword>
<dbReference type="InterPro" id="IPR036028">
    <property type="entry name" value="SH3-like_dom_sf"/>
</dbReference>
<dbReference type="AlphaFoldDB" id="A0A913XEV1"/>
<dbReference type="PROSITE" id="PS50002">
    <property type="entry name" value="SH3"/>
    <property type="match status" value="1"/>
</dbReference>
<dbReference type="InterPro" id="IPR001452">
    <property type="entry name" value="SH3_domain"/>
</dbReference>
<evidence type="ECO:0000313" key="9">
    <source>
        <dbReference type="EnsemblMetazoa" id="XP_020903374.1"/>
    </source>
</evidence>
<dbReference type="Proteomes" id="UP000887567">
    <property type="component" value="Unplaced"/>
</dbReference>
<reference evidence="9" key="1">
    <citation type="submission" date="2022-11" db="UniProtKB">
        <authorList>
            <consortium name="EnsemblMetazoa"/>
        </authorList>
    </citation>
    <scope>IDENTIFICATION</scope>
</reference>
<dbReference type="Gene3D" id="2.20.70.10">
    <property type="match status" value="1"/>
</dbReference>
<evidence type="ECO:0000259" key="7">
    <source>
        <dbReference type="PROSITE" id="PS50020"/>
    </source>
</evidence>
<dbReference type="Pfam" id="PF00018">
    <property type="entry name" value="SH3_1"/>
    <property type="match status" value="1"/>
</dbReference>
<dbReference type="PROSITE" id="PS50020">
    <property type="entry name" value="WW_DOMAIN_2"/>
    <property type="match status" value="2"/>
</dbReference>
<evidence type="ECO:0000259" key="6">
    <source>
        <dbReference type="PROSITE" id="PS50003"/>
    </source>
</evidence>
<dbReference type="PROSITE" id="PS50238">
    <property type="entry name" value="RHOGAP"/>
    <property type="match status" value="1"/>
</dbReference>
<accession>A0A913XEV1</accession>
<dbReference type="Gene3D" id="2.30.29.30">
    <property type="entry name" value="Pleckstrin-homology domain (PH domain)/Phosphotyrosine-binding domain (PTB)"/>
    <property type="match status" value="1"/>
</dbReference>
<feature type="domain" description="WW" evidence="7">
    <location>
        <begin position="159"/>
        <end position="193"/>
    </location>
</feature>
<evidence type="ECO:0000259" key="8">
    <source>
        <dbReference type="PROSITE" id="PS50238"/>
    </source>
</evidence>
<dbReference type="SUPFAM" id="SSF51045">
    <property type="entry name" value="WW domain"/>
    <property type="match status" value="2"/>
</dbReference>
<dbReference type="Gene3D" id="2.30.30.40">
    <property type="entry name" value="SH3 Domains"/>
    <property type="match status" value="1"/>
</dbReference>
<sequence length="717" mass="81097">MAMVDGEVEALYAYSYDAGDGRKVTFDAGEKFTLLSKANDDWWHVQRNGEKPMYVPANYVRELELPPEGKQMEDDKLVRMTGRSNSTPTKSVSDNNGVYDNDDSSVFKDDEVIQSTTWNSEQPKLLSPGIRSLAKSLQNTGVPLRGSISSKGNERPKSQSLPGGWVTAKDEESGRPYYYNSKTNETSWKPPRVSRFIFEQENVPNGWHVKTGDSPDELLYYNQENDDVWGRLSDDEGKTYYYKLDGSETAWELPQMQSSYRQSFEALDVTSQRRAKSPSMSERKAKSRSLLPMGRSSGSVSRYFPPSSDNFELGTPSFHRRTDSCVSEESLSDAEENWPPPPPDEYVMVNKTIQAETAEKQALFNRKKIANSGNKKIKRPSWSTTFVALFSSNLVFYKDQKSAQPRTGLPHGKPESSCDLRGATLEWAPSSATRKRNAFQCSAVSGLQFVLQTDNQSLSIEWFNAVGNRIKRLNEEDSSVVGSVQEKAISDDNKSNIKDKLLKFITRRPTIDELEKKGILKEQTFGCPIQHLCDREKVTVPNFVTSCIQAIEQRGLTFDGLYRVCGNVSLVQRIRISTDQEEPIQLGVKPFDDVHALTGSLKLYFRELPEPLVPFDFFSGFVEAIKQNSKNAKLGALKSLVGQLPKVNYETLKMLLGHLSKVEHESESNRMHAQNLAIVWGPNMMRPRYEAANMAMNMVYQNQIVEFLLLEYTEIFK</sequence>
<feature type="domain" description="Rho-GAP" evidence="8">
    <location>
        <begin position="527"/>
        <end position="716"/>
    </location>
</feature>
<dbReference type="Gene3D" id="1.10.555.10">
    <property type="entry name" value="Rho GTPase activation protein"/>
    <property type="match status" value="1"/>
</dbReference>
<protein>
    <recommendedName>
        <fullName evidence="11">Rho GTPase activating protein</fullName>
    </recommendedName>
</protein>
<organism evidence="9 10">
    <name type="scientific">Exaiptasia diaphana</name>
    <name type="common">Tropical sea anemone</name>
    <name type="synonym">Aiptasia pulchella</name>
    <dbReference type="NCBI Taxonomy" id="2652724"/>
    <lineage>
        <taxon>Eukaryota</taxon>
        <taxon>Metazoa</taxon>
        <taxon>Cnidaria</taxon>
        <taxon>Anthozoa</taxon>
        <taxon>Hexacorallia</taxon>
        <taxon>Actiniaria</taxon>
        <taxon>Aiptasiidae</taxon>
        <taxon>Exaiptasia</taxon>
    </lineage>
</organism>
<dbReference type="FunFam" id="1.10.555.10:FF:000003">
    <property type="entry name" value="Putative rho GTPase-activating protein 12"/>
    <property type="match status" value="1"/>
</dbReference>
<dbReference type="GO" id="GO:0007165">
    <property type="term" value="P:signal transduction"/>
    <property type="evidence" value="ECO:0007669"/>
    <property type="project" value="InterPro"/>
</dbReference>
<dbReference type="InterPro" id="IPR001849">
    <property type="entry name" value="PH_domain"/>
</dbReference>
<dbReference type="KEGG" id="epa:110241810"/>
<evidence type="ECO:0008006" key="11">
    <source>
        <dbReference type="Google" id="ProtNLM"/>
    </source>
</evidence>
<evidence type="ECO:0000313" key="10">
    <source>
        <dbReference type="Proteomes" id="UP000887567"/>
    </source>
</evidence>
<dbReference type="OMA" id="PECHYAT"/>
<dbReference type="CDD" id="cd00201">
    <property type="entry name" value="WW"/>
    <property type="match status" value="1"/>
</dbReference>
<dbReference type="OrthoDB" id="79452at2759"/>
<dbReference type="PANTHER" id="PTHR23176:SF129">
    <property type="entry name" value="RHO GTPASE ACTIVATING PROTEIN AT 16F, ISOFORM E-RELATED"/>
    <property type="match status" value="1"/>
</dbReference>
<name>A0A913XEV1_EXADI</name>
<evidence type="ECO:0000256" key="1">
    <source>
        <dbReference type="ARBA" id="ARBA00022443"/>
    </source>
</evidence>
<dbReference type="SMART" id="SM00456">
    <property type="entry name" value="WW"/>
    <property type="match status" value="2"/>
</dbReference>
<feature type="region of interest" description="Disordered" evidence="4">
    <location>
        <begin position="268"/>
        <end position="343"/>
    </location>
</feature>
<feature type="domain" description="PH" evidence="6">
    <location>
        <begin position="368"/>
        <end position="471"/>
    </location>
</feature>
<feature type="domain" description="SH3" evidence="5">
    <location>
        <begin position="3"/>
        <end position="65"/>
    </location>
</feature>
<dbReference type="PROSITE" id="PS01159">
    <property type="entry name" value="WW_DOMAIN_1"/>
    <property type="match status" value="1"/>
</dbReference>
<keyword evidence="1 3" id="KW-0728">SH3 domain</keyword>
<feature type="domain" description="WW" evidence="7">
    <location>
        <begin position="229"/>
        <end position="256"/>
    </location>
</feature>
<evidence type="ECO:0000256" key="2">
    <source>
        <dbReference type="ARBA" id="ARBA00022468"/>
    </source>
</evidence>
<dbReference type="Gene3D" id="6.10.140.2130">
    <property type="match status" value="1"/>
</dbReference>
<dbReference type="InterPro" id="IPR000198">
    <property type="entry name" value="RhoGAP_dom"/>
</dbReference>
<dbReference type="EnsemblMetazoa" id="XM_021047715.2">
    <property type="protein sequence ID" value="XP_020903374.1"/>
    <property type="gene ID" value="LOC110241810"/>
</dbReference>
<evidence type="ECO:0000256" key="4">
    <source>
        <dbReference type="SAM" id="MobiDB-lite"/>
    </source>
</evidence>
<dbReference type="SMART" id="SM00324">
    <property type="entry name" value="RhoGAP"/>
    <property type="match status" value="1"/>
</dbReference>
<dbReference type="InterPro" id="IPR008936">
    <property type="entry name" value="Rho_GTPase_activation_prot"/>
</dbReference>